<feature type="transmembrane region" description="Helical" evidence="6">
    <location>
        <begin position="291"/>
        <end position="315"/>
    </location>
</feature>
<feature type="transmembrane region" description="Helical" evidence="6">
    <location>
        <begin position="219"/>
        <end position="239"/>
    </location>
</feature>
<proteinExistence type="predicted"/>
<feature type="transmembrane region" description="Helical" evidence="6">
    <location>
        <begin position="160"/>
        <end position="184"/>
    </location>
</feature>
<feature type="transmembrane region" description="Helical" evidence="6">
    <location>
        <begin position="364"/>
        <end position="382"/>
    </location>
</feature>
<evidence type="ECO:0000256" key="3">
    <source>
        <dbReference type="ARBA" id="ARBA00022989"/>
    </source>
</evidence>
<dbReference type="CDD" id="cd17323">
    <property type="entry name" value="MFS_Tpo1_MDR_like"/>
    <property type="match status" value="1"/>
</dbReference>
<feature type="region of interest" description="Disordered" evidence="5">
    <location>
        <begin position="54"/>
        <end position="76"/>
    </location>
</feature>
<dbReference type="FunFam" id="1.20.1250.20:FF:000011">
    <property type="entry name" value="MFS multidrug transporter, putative"/>
    <property type="match status" value="1"/>
</dbReference>
<evidence type="ECO:0000313" key="8">
    <source>
        <dbReference type="EMBL" id="GFF59691.1"/>
    </source>
</evidence>
<protein>
    <submittedName>
        <fullName evidence="8">Caffeine resistance protein 5</fullName>
    </submittedName>
</protein>
<sequence length="571" mass="63402">MESMLRLVRDAPAGQFLRWATGSRLLRYPEEEHDFIIPVNYELALSEARKSEPQTFNSSTLSSSDGRSIVRDTTTDDIERSAVDEERTEEKRNVTFVPLETEDGLIVIDWYTSDDSENPQNWPQTKKSLVAFIIFTYTFIVYAGSAIYTSSEEEVTTVFGVSMTAASLGLSLYVLGYGVGPLVFSPLSEIPSIGRSPVYCITMFLFVIISIPLPMVDNFAGLLVLRFLQGFFGSPCLATGGATMQDLYSHLYLPFALSVWVTAAYCGPALGPLISGFAVEKMGWRWSLWEILWGAGPVFAIMVVFLPETSAPTLLHKRAKRLRKSLGTQNLMSQSEIEQRRLKPMAIAVEAIIKPLQISVKDPAVLFVQLYTAIVYGIYYSFFEVFPLVYPPIYGFTLGTIGLVFLCILVACLLGIASYFAYLWYYLIPRIENGRPMAQETRLVPALFGCFGPPIGLFLFGWTANKDIHWIVPTIGITIYAGSAFIVLQCVFVYVPMSYPMYAASLFAANDFFRSAMACGSILYARPMFDNLGIGRGISLLGGLSTLGIIGIFLLHQYGSKLRAKSKFAES</sequence>
<keyword evidence="2 6" id="KW-0812">Transmembrane</keyword>
<dbReference type="PANTHER" id="PTHR23502:SF23">
    <property type="entry name" value="FLUCONAZOLE RESISTANCE PROTEIN 1"/>
    <property type="match status" value="1"/>
</dbReference>
<accession>A0A8E0QJK6</accession>
<evidence type="ECO:0000256" key="4">
    <source>
        <dbReference type="ARBA" id="ARBA00023136"/>
    </source>
</evidence>
<dbReference type="SUPFAM" id="SSF103473">
    <property type="entry name" value="MFS general substrate transporter"/>
    <property type="match status" value="1"/>
</dbReference>
<reference evidence="9" key="1">
    <citation type="journal article" date="2015" name="Genome Announc.">
        <title>Draft Genome Sequence of the Pathogenic Filamentous Fungus Aspergillus udagawae Strain IFM 46973T.</title>
        <authorList>
            <person name="Kusuya Y."/>
            <person name="Takahashi-Nakaguchi A."/>
            <person name="Takahashi H."/>
            <person name="Yaguchi T."/>
        </authorList>
    </citation>
    <scope>NUCLEOTIDE SEQUENCE</scope>
    <source>
        <strain evidence="9">IFM 46973</strain>
    </source>
</reference>
<dbReference type="RefSeq" id="XP_043141512.1">
    <property type="nucleotide sequence ID" value="XM_043285577.1"/>
</dbReference>
<feature type="transmembrane region" description="Helical" evidence="6">
    <location>
        <begin position="470"/>
        <end position="495"/>
    </location>
</feature>
<dbReference type="Proteomes" id="UP000036893">
    <property type="component" value="Unassembled WGS sequence"/>
</dbReference>
<evidence type="ECO:0000259" key="7">
    <source>
        <dbReference type="PROSITE" id="PS50850"/>
    </source>
</evidence>
<reference evidence="8 11" key="2">
    <citation type="submission" date="2020-01" db="EMBL/GenBank/DDBJ databases">
        <title>Draft genome sequence of Aspergillus udagawae IFM 46972.</title>
        <authorList>
            <person name="Takahashi H."/>
            <person name="Yaguchi T."/>
        </authorList>
    </citation>
    <scope>NUCLEOTIDE SEQUENCE [LARGE SCALE GENOMIC DNA]</scope>
    <source>
        <strain evidence="8 11">IFM 46972</strain>
    </source>
</reference>
<dbReference type="PANTHER" id="PTHR23502">
    <property type="entry name" value="MAJOR FACILITATOR SUPERFAMILY"/>
    <property type="match status" value="1"/>
</dbReference>
<dbReference type="InterPro" id="IPR020846">
    <property type="entry name" value="MFS_dom"/>
</dbReference>
<dbReference type="EMBL" id="BLKC01000229">
    <property type="protein sequence ID" value="GFF59691.1"/>
    <property type="molecule type" value="Genomic_DNA"/>
</dbReference>
<dbReference type="EMBL" id="BBXM02000001">
    <property type="protein sequence ID" value="GIC84246.1"/>
    <property type="molecule type" value="Genomic_DNA"/>
</dbReference>
<evidence type="ECO:0000313" key="11">
    <source>
        <dbReference type="Proteomes" id="UP000465221"/>
    </source>
</evidence>
<comment type="caution">
    <text evidence="9">The sequence shown here is derived from an EMBL/GenBank/DDBJ whole genome shotgun (WGS) entry which is preliminary data.</text>
</comment>
<dbReference type="InterPro" id="IPR036259">
    <property type="entry name" value="MFS_trans_sf"/>
</dbReference>
<dbReference type="GO" id="GO:0015244">
    <property type="term" value="F:fluconazole transmembrane transporter activity"/>
    <property type="evidence" value="ECO:0007669"/>
    <property type="project" value="TreeGrafter"/>
</dbReference>
<feature type="transmembrane region" description="Helical" evidence="6">
    <location>
        <begin position="394"/>
        <end position="422"/>
    </location>
</feature>
<feature type="transmembrane region" description="Helical" evidence="6">
    <location>
        <begin position="443"/>
        <end position="464"/>
    </location>
</feature>
<feature type="transmembrane region" description="Helical" evidence="6">
    <location>
        <begin position="251"/>
        <end position="271"/>
    </location>
</feature>
<dbReference type="Gene3D" id="1.20.1250.20">
    <property type="entry name" value="MFS general substrate transporter like domains"/>
    <property type="match status" value="1"/>
</dbReference>
<feature type="transmembrane region" description="Helical" evidence="6">
    <location>
        <begin position="502"/>
        <end position="525"/>
    </location>
</feature>
<organism evidence="9 10">
    <name type="scientific">Aspergillus udagawae</name>
    <dbReference type="NCBI Taxonomy" id="91492"/>
    <lineage>
        <taxon>Eukaryota</taxon>
        <taxon>Fungi</taxon>
        <taxon>Dikarya</taxon>
        <taxon>Ascomycota</taxon>
        <taxon>Pezizomycotina</taxon>
        <taxon>Eurotiomycetes</taxon>
        <taxon>Eurotiomycetidae</taxon>
        <taxon>Eurotiales</taxon>
        <taxon>Aspergillaceae</taxon>
        <taxon>Aspergillus</taxon>
        <taxon>Aspergillus subgen. Fumigati</taxon>
    </lineage>
</organism>
<dbReference type="GeneID" id="66987536"/>
<name>A0A8E0QJK6_9EURO</name>
<feature type="transmembrane region" description="Helical" evidence="6">
    <location>
        <begin position="129"/>
        <end position="148"/>
    </location>
</feature>
<dbReference type="PROSITE" id="PS50850">
    <property type="entry name" value="MFS"/>
    <property type="match status" value="1"/>
</dbReference>
<gene>
    <name evidence="9" type="ORF">Aud_000060</name>
    <name evidence="8" type="ORF">IFM46972_11451</name>
</gene>
<dbReference type="InterPro" id="IPR011701">
    <property type="entry name" value="MFS"/>
</dbReference>
<feature type="transmembrane region" description="Helical" evidence="6">
    <location>
        <begin position="196"/>
        <end position="213"/>
    </location>
</feature>
<feature type="compositionally biased region" description="Polar residues" evidence="5">
    <location>
        <begin position="54"/>
        <end position="66"/>
    </location>
</feature>
<reference evidence="9" key="3">
    <citation type="submission" date="2021-01" db="EMBL/GenBank/DDBJ databases">
        <title>Pan-genome distribution and transcriptional activeness of fungal secondary metabolism genes in Aspergillus section Fumigati.</title>
        <authorList>
            <person name="Takahashi H."/>
            <person name="Umemura M."/>
            <person name="Ninomiya A."/>
            <person name="Kusuya Y."/>
            <person name="Urayama S."/>
            <person name="Shimizu M."/>
            <person name="Watanabe A."/>
            <person name="Kamei K."/>
            <person name="Yaguchi T."/>
            <person name="Hagiwara D."/>
        </authorList>
    </citation>
    <scope>NUCLEOTIDE SEQUENCE</scope>
    <source>
        <strain evidence="9">IFM 46973</strain>
    </source>
</reference>
<evidence type="ECO:0000256" key="5">
    <source>
        <dbReference type="SAM" id="MobiDB-lite"/>
    </source>
</evidence>
<evidence type="ECO:0000256" key="6">
    <source>
        <dbReference type="SAM" id="Phobius"/>
    </source>
</evidence>
<comment type="subcellular location">
    <subcellularLocation>
        <location evidence="1">Membrane</location>
        <topology evidence="1">Multi-pass membrane protein</topology>
    </subcellularLocation>
</comment>
<dbReference type="Proteomes" id="UP000465221">
    <property type="component" value="Unassembled WGS sequence"/>
</dbReference>
<evidence type="ECO:0000313" key="10">
    <source>
        <dbReference type="Proteomes" id="UP000036893"/>
    </source>
</evidence>
<evidence type="ECO:0000313" key="9">
    <source>
        <dbReference type="EMBL" id="GIC84246.1"/>
    </source>
</evidence>
<dbReference type="Pfam" id="PF07690">
    <property type="entry name" value="MFS_1"/>
    <property type="match status" value="1"/>
</dbReference>
<evidence type="ECO:0000256" key="2">
    <source>
        <dbReference type="ARBA" id="ARBA00022692"/>
    </source>
</evidence>
<feature type="domain" description="Major facilitator superfamily (MFS) profile" evidence="7">
    <location>
        <begin position="130"/>
        <end position="571"/>
    </location>
</feature>
<dbReference type="GO" id="GO:1990961">
    <property type="term" value="P:xenobiotic detoxification by transmembrane export across the plasma membrane"/>
    <property type="evidence" value="ECO:0007669"/>
    <property type="project" value="TreeGrafter"/>
</dbReference>
<keyword evidence="4 6" id="KW-0472">Membrane</keyword>
<evidence type="ECO:0000256" key="1">
    <source>
        <dbReference type="ARBA" id="ARBA00004141"/>
    </source>
</evidence>
<dbReference type="GO" id="GO:0005886">
    <property type="term" value="C:plasma membrane"/>
    <property type="evidence" value="ECO:0007669"/>
    <property type="project" value="TreeGrafter"/>
</dbReference>
<dbReference type="AlphaFoldDB" id="A0A8E0QJK6"/>
<feature type="transmembrane region" description="Helical" evidence="6">
    <location>
        <begin position="537"/>
        <end position="555"/>
    </location>
</feature>
<keyword evidence="3 6" id="KW-1133">Transmembrane helix</keyword>